<dbReference type="Proteomes" id="UP000254374">
    <property type="component" value="Unassembled WGS sequence"/>
</dbReference>
<gene>
    <name evidence="2" type="ORF">NCTC11401_02361</name>
    <name evidence="1" type="ORF">SAMN05421777_12451</name>
</gene>
<organism evidence="2 4">
    <name type="scientific">Fluoribacter gormanii</name>
    <dbReference type="NCBI Taxonomy" id="464"/>
    <lineage>
        <taxon>Bacteria</taxon>
        <taxon>Pseudomonadati</taxon>
        <taxon>Pseudomonadota</taxon>
        <taxon>Gammaproteobacteria</taxon>
        <taxon>Legionellales</taxon>
        <taxon>Legionellaceae</taxon>
        <taxon>Fluoribacter</taxon>
    </lineage>
</organism>
<dbReference type="EMBL" id="FTNL01000024">
    <property type="protein sequence ID" value="SIR78472.1"/>
    <property type="molecule type" value="Genomic_DNA"/>
</dbReference>
<reference evidence="2 4" key="2">
    <citation type="submission" date="2018-06" db="EMBL/GenBank/DDBJ databases">
        <authorList>
            <consortium name="Pathogen Informatics"/>
            <person name="Doyle S."/>
        </authorList>
    </citation>
    <scope>NUCLEOTIDE SEQUENCE [LARGE SCALE GENOMIC DNA]</scope>
    <source>
        <strain evidence="2 4">NCTC11401</strain>
    </source>
</reference>
<dbReference type="Proteomes" id="UP000186808">
    <property type="component" value="Unassembled WGS sequence"/>
</dbReference>
<dbReference type="STRING" id="464.Lgor_2658"/>
<accession>A0A377GLN5</accession>
<proteinExistence type="predicted"/>
<reference evidence="1 3" key="1">
    <citation type="submission" date="2017-01" db="EMBL/GenBank/DDBJ databases">
        <authorList>
            <person name="Varghese N."/>
            <person name="Submissions S."/>
        </authorList>
    </citation>
    <scope>NUCLEOTIDE SEQUENCE [LARGE SCALE GENOMIC DNA]</scope>
    <source>
        <strain evidence="1 3">ATCC 33342</strain>
    </source>
</reference>
<evidence type="ECO:0000313" key="1">
    <source>
        <dbReference type="EMBL" id="SIR78472.1"/>
    </source>
</evidence>
<evidence type="ECO:0000313" key="4">
    <source>
        <dbReference type="Proteomes" id="UP000254374"/>
    </source>
</evidence>
<protein>
    <recommendedName>
        <fullName evidence="5">HEPN domain-containing protein</fullName>
    </recommendedName>
</protein>
<evidence type="ECO:0000313" key="3">
    <source>
        <dbReference type="Proteomes" id="UP000186808"/>
    </source>
</evidence>
<evidence type="ECO:0008006" key="5">
    <source>
        <dbReference type="Google" id="ProtNLM"/>
    </source>
</evidence>
<name>A0A377GLN5_9GAMM</name>
<sequence length="105" mass="12297">MLLDSLIKMYIVLGGSIIESITKIYLKGKCGKCFDKKSEYLFTKGIIDKKLKDDLNWVWSLRSNIHLYDMPHREYDSTHYARLSVVRCNLALEKLKSCLQEYSDN</sequence>
<keyword evidence="3" id="KW-1185">Reference proteome</keyword>
<dbReference type="AlphaFoldDB" id="A0A377GLN5"/>
<dbReference type="EMBL" id="UGGV01000001">
    <property type="protein sequence ID" value="STO25524.1"/>
    <property type="molecule type" value="Genomic_DNA"/>
</dbReference>
<evidence type="ECO:0000313" key="2">
    <source>
        <dbReference type="EMBL" id="STO25524.1"/>
    </source>
</evidence>